<evidence type="ECO:0000313" key="3">
    <source>
        <dbReference type="Proteomes" id="UP000600799"/>
    </source>
</evidence>
<dbReference type="Proteomes" id="UP000600799">
    <property type="component" value="Unassembled WGS sequence"/>
</dbReference>
<feature type="region of interest" description="Disordered" evidence="1">
    <location>
        <begin position="1"/>
        <end position="20"/>
    </location>
</feature>
<feature type="compositionally biased region" description="Polar residues" evidence="1">
    <location>
        <begin position="66"/>
        <end position="77"/>
    </location>
</feature>
<evidence type="ECO:0000313" key="2">
    <source>
        <dbReference type="EMBL" id="MBF9150130.1"/>
    </source>
</evidence>
<reference evidence="2 3" key="1">
    <citation type="submission" date="2020-11" db="EMBL/GenBank/DDBJ databases">
        <title>The genome sequence of Novosphingobium sp. 1Y9A.</title>
        <authorList>
            <person name="Liu Y."/>
        </authorList>
    </citation>
    <scope>NUCLEOTIDE SEQUENCE [LARGE SCALE GENOMIC DNA]</scope>
    <source>
        <strain evidence="2 3">1Y9A</strain>
    </source>
</reference>
<accession>A0ABS0HD09</accession>
<sequence length="123" mass="12766">MTIRPARLCSSAPSHSPRGQRMVAFSTLLLPLAVMLSGCSKEHDEKLEARLAALEAKADAAEQRSRQALNMAAQSNPAPVADVGTDPGYGEAQDPGVTDDSPDSALFDNTIEAPVAPAIAPGN</sequence>
<dbReference type="EMBL" id="JADQDC010000002">
    <property type="protein sequence ID" value="MBF9150130.1"/>
    <property type="molecule type" value="Genomic_DNA"/>
</dbReference>
<keyword evidence="3" id="KW-1185">Reference proteome</keyword>
<protein>
    <recommendedName>
        <fullName evidence="4">Lipoprotein</fullName>
    </recommendedName>
</protein>
<gene>
    <name evidence="2" type="ORF">I2488_03870</name>
</gene>
<comment type="caution">
    <text evidence="2">The sequence shown here is derived from an EMBL/GenBank/DDBJ whole genome shotgun (WGS) entry which is preliminary data.</text>
</comment>
<dbReference type="RefSeq" id="WP_196274495.1">
    <property type="nucleotide sequence ID" value="NZ_JADQDC010000002.1"/>
</dbReference>
<proteinExistence type="predicted"/>
<name>A0ABS0HD09_9SPHN</name>
<feature type="region of interest" description="Disordered" evidence="1">
    <location>
        <begin position="59"/>
        <end position="107"/>
    </location>
</feature>
<evidence type="ECO:0008006" key="4">
    <source>
        <dbReference type="Google" id="ProtNLM"/>
    </source>
</evidence>
<organism evidence="2 3">
    <name type="scientific">Novosphingobium jiangmenense</name>
    <dbReference type="NCBI Taxonomy" id="2791981"/>
    <lineage>
        <taxon>Bacteria</taxon>
        <taxon>Pseudomonadati</taxon>
        <taxon>Pseudomonadota</taxon>
        <taxon>Alphaproteobacteria</taxon>
        <taxon>Sphingomonadales</taxon>
        <taxon>Sphingomonadaceae</taxon>
        <taxon>Novosphingobium</taxon>
    </lineage>
</organism>
<evidence type="ECO:0000256" key="1">
    <source>
        <dbReference type="SAM" id="MobiDB-lite"/>
    </source>
</evidence>